<keyword evidence="2 3" id="KW-0808">Transferase</keyword>
<comment type="caution">
    <text evidence="3">The sequence shown here is derived from an EMBL/GenBank/DDBJ whole genome shotgun (WGS) entry which is preliminary data.</text>
</comment>
<dbReference type="PANTHER" id="PTHR12049">
    <property type="entry name" value="PROTEIN ARGININE METHYLTRANSFERASE NDUFAF7, MITOCHONDRIAL"/>
    <property type="match status" value="1"/>
</dbReference>
<dbReference type="EMBL" id="JAGVRK010000001">
    <property type="protein sequence ID" value="MBS2969678.1"/>
    <property type="molecule type" value="Genomic_DNA"/>
</dbReference>
<dbReference type="GO" id="GO:0008168">
    <property type="term" value="F:methyltransferase activity"/>
    <property type="evidence" value="ECO:0007669"/>
    <property type="project" value="UniProtKB-KW"/>
</dbReference>
<dbReference type="InterPro" id="IPR003788">
    <property type="entry name" value="NDUFAF7"/>
</dbReference>
<accession>A0ABS5LGP5</accession>
<protein>
    <submittedName>
        <fullName evidence="3">SAM-dependent methyltransferase</fullName>
        <ecNumber evidence="3">2.1.1.-</ecNumber>
    </submittedName>
</protein>
<evidence type="ECO:0000256" key="2">
    <source>
        <dbReference type="ARBA" id="ARBA00022679"/>
    </source>
</evidence>
<dbReference type="EC" id="2.1.1.-" evidence="3"/>
<keyword evidence="4" id="KW-1185">Reference proteome</keyword>
<name>A0ABS5LGP5_9BACI</name>
<dbReference type="Proteomes" id="UP000682403">
    <property type="component" value="Unassembled WGS sequence"/>
</dbReference>
<dbReference type="RefSeq" id="WP_211559238.1">
    <property type="nucleotide sequence ID" value="NZ_JAGVRK010000001.1"/>
</dbReference>
<dbReference type="SUPFAM" id="SSF53335">
    <property type="entry name" value="S-adenosyl-L-methionine-dependent methyltransferases"/>
    <property type="match status" value="1"/>
</dbReference>
<dbReference type="InterPro" id="IPR029063">
    <property type="entry name" value="SAM-dependent_MTases_sf"/>
</dbReference>
<dbReference type="Pfam" id="PF02636">
    <property type="entry name" value="Methyltransf_28"/>
    <property type="match status" value="1"/>
</dbReference>
<sequence length="349" mass="39441">MKSLIIQQIEENGGFLSFADYMGLCLYHPKHGYYMTGSQKIGIEGDFYTSSSISEFYGAVMARWFIKKVEAGEIPPVFCEMGSGTGAFIQPFLNEWKRISPSSYQEGVVYCIETSPYHAAALDSLEVFVLSSIQELPDAFSGVFYSNELFDALPVQIAQNREGRIEEIGVGADQGKLIFKAREDHQDSLSDYLIWAEITLPEGYRAEIPIAMLGLLENLQNKLGNAYIVTADYGYFSEQLQTRKKGTIRGYKNHILIPDPFKHPFQMDLTYDIPLTAYIKKAAEFGWVKAAVQKKTEFFWENGLTDFLQETSDPNPFSKAAKDNRAIRSLLSHEGISESFYVLIHKKRG</sequence>
<dbReference type="GO" id="GO:0032259">
    <property type="term" value="P:methylation"/>
    <property type="evidence" value="ECO:0007669"/>
    <property type="project" value="UniProtKB-KW"/>
</dbReference>
<proteinExistence type="predicted"/>
<evidence type="ECO:0000256" key="1">
    <source>
        <dbReference type="ARBA" id="ARBA00022603"/>
    </source>
</evidence>
<reference evidence="3 4" key="1">
    <citation type="submission" date="2021-04" db="EMBL/GenBank/DDBJ databases">
        <title>Metabacillus sp. strain KIGAM252 whole genome sequence.</title>
        <authorList>
            <person name="Seo M.-J."/>
            <person name="Cho E.-S."/>
            <person name="Hwang C.Y."/>
            <person name="Yoon D.J."/>
        </authorList>
    </citation>
    <scope>NUCLEOTIDE SEQUENCE [LARGE SCALE GENOMIC DNA]</scope>
    <source>
        <strain evidence="3 4">KIGAM252</strain>
    </source>
</reference>
<dbReference type="Gene3D" id="3.40.50.12710">
    <property type="match status" value="1"/>
</dbReference>
<gene>
    <name evidence="3" type="ORF">J9317_12975</name>
</gene>
<dbReference type="PANTHER" id="PTHR12049:SF7">
    <property type="entry name" value="PROTEIN ARGININE METHYLTRANSFERASE NDUFAF7, MITOCHONDRIAL"/>
    <property type="match status" value="1"/>
</dbReference>
<dbReference type="InterPro" id="IPR038375">
    <property type="entry name" value="NDUFAF7_sf"/>
</dbReference>
<evidence type="ECO:0000313" key="4">
    <source>
        <dbReference type="Proteomes" id="UP000682403"/>
    </source>
</evidence>
<evidence type="ECO:0000313" key="3">
    <source>
        <dbReference type="EMBL" id="MBS2969678.1"/>
    </source>
</evidence>
<keyword evidence="1 3" id="KW-0489">Methyltransferase</keyword>
<organism evidence="3 4">
    <name type="scientific">Metabacillus flavus</name>
    <dbReference type="NCBI Taxonomy" id="2823519"/>
    <lineage>
        <taxon>Bacteria</taxon>
        <taxon>Bacillati</taxon>
        <taxon>Bacillota</taxon>
        <taxon>Bacilli</taxon>
        <taxon>Bacillales</taxon>
        <taxon>Bacillaceae</taxon>
        <taxon>Metabacillus</taxon>
    </lineage>
</organism>